<protein>
    <submittedName>
        <fullName evidence="1">Uncharacterized protein</fullName>
    </submittedName>
</protein>
<keyword evidence="2" id="KW-1185">Reference proteome</keyword>
<evidence type="ECO:0000313" key="1">
    <source>
        <dbReference type="EMBL" id="CAH8244113.1"/>
    </source>
</evidence>
<organism evidence="1 2">
    <name type="scientific">Paenibacillus melissococcoides</name>
    <dbReference type="NCBI Taxonomy" id="2912268"/>
    <lineage>
        <taxon>Bacteria</taxon>
        <taxon>Bacillati</taxon>
        <taxon>Bacillota</taxon>
        <taxon>Bacilli</taxon>
        <taxon>Bacillales</taxon>
        <taxon>Paenibacillaceae</taxon>
        <taxon>Paenibacillus</taxon>
    </lineage>
</organism>
<dbReference type="RefSeq" id="WP_249725177.1">
    <property type="nucleotide sequence ID" value="NZ_AP031286.1"/>
</dbReference>
<proteinExistence type="predicted"/>
<reference evidence="1" key="1">
    <citation type="submission" date="2022-06" db="EMBL/GenBank/DDBJ databases">
        <authorList>
            <person name="Dietemann V."/>
            <person name="Ory F."/>
            <person name="Dainat B."/>
            <person name="Oberhansli S."/>
        </authorList>
    </citation>
    <scope>NUCLEOTIDE SEQUENCE</scope>
    <source>
        <strain evidence="1">Ena-SAMPLE-TAB-26-04-2022-14:26:32:270-5432</strain>
    </source>
</reference>
<accession>A0ABM9FY08</accession>
<sequence length="94" mass="10150">MLAANPETAPILAAAHYGGGRVVVAGDDSYFKFTSDMTDDRRTVARNLLIWATEEAEPLTYQDALDDAGTLPLLTATSKSFAADSRYPLQVLTK</sequence>
<gene>
    <name evidence="1" type="ORF">WJ0W_001352</name>
</gene>
<dbReference type="Proteomes" id="UP001154322">
    <property type="component" value="Unassembled WGS sequence"/>
</dbReference>
<name>A0ABM9FY08_9BACL</name>
<comment type="caution">
    <text evidence="1">The sequence shown here is derived from an EMBL/GenBank/DDBJ whole genome shotgun (WGS) entry which is preliminary data.</text>
</comment>
<dbReference type="EMBL" id="CALYLO010000001">
    <property type="protein sequence ID" value="CAH8244113.1"/>
    <property type="molecule type" value="Genomic_DNA"/>
</dbReference>
<evidence type="ECO:0000313" key="2">
    <source>
        <dbReference type="Proteomes" id="UP001154322"/>
    </source>
</evidence>